<evidence type="ECO:0000256" key="5">
    <source>
        <dbReference type="ARBA" id="ARBA00023002"/>
    </source>
</evidence>
<dbReference type="PROSITE" id="PS00086">
    <property type="entry name" value="CYTOCHROME_P450"/>
    <property type="match status" value="1"/>
</dbReference>
<proteinExistence type="inferred from homology"/>
<name>A0AAV9I314_9PEZI</name>
<accession>A0AAV9I314</accession>
<dbReference type="GO" id="GO:0005506">
    <property type="term" value="F:iron ion binding"/>
    <property type="evidence" value="ECO:0007669"/>
    <property type="project" value="InterPro"/>
</dbReference>
<feature type="binding site" description="axial binding residue" evidence="8">
    <location>
        <position position="81"/>
    </location>
    <ligand>
        <name>heme</name>
        <dbReference type="ChEBI" id="CHEBI:30413"/>
    </ligand>
    <ligandPart>
        <name>Fe</name>
        <dbReference type="ChEBI" id="CHEBI:18248"/>
    </ligandPart>
</feature>
<dbReference type="InterPro" id="IPR002403">
    <property type="entry name" value="Cyt_P450_E_grp-IV"/>
</dbReference>
<keyword evidence="6 8" id="KW-0408">Iron</keyword>
<comment type="subcellular location">
    <subcellularLocation>
        <location evidence="2">Membrane</location>
        <topology evidence="2">Single-pass membrane protein</topology>
    </subcellularLocation>
</comment>
<gene>
    <name evidence="10" type="ORF">QBC42DRAFT_247312</name>
</gene>
<dbReference type="PANTHER" id="PTHR46206:SF6">
    <property type="entry name" value="CYTOCHROME P450 MONOOXYGENASE AN1598-RELATED"/>
    <property type="match status" value="1"/>
</dbReference>
<reference evidence="10" key="2">
    <citation type="submission" date="2023-06" db="EMBL/GenBank/DDBJ databases">
        <authorList>
            <consortium name="Lawrence Berkeley National Laboratory"/>
            <person name="Mondo S.J."/>
            <person name="Hensen N."/>
            <person name="Bonometti L."/>
            <person name="Westerberg I."/>
            <person name="Brannstrom I.O."/>
            <person name="Guillou S."/>
            <person name="Cros-Aarteil S."/>
            <person name="Calhoun S."/>
            <person name="Haridas S."/>
            <person name="Kuo A."/>
            <person name="Pangilinan J."/>
            <person name="Riley R."/>
            <person name="Labutti K."/>
            <person name="Andreopoulos B."/>
            <person name="Lipzen A."/>
            <person name="Chen C."/>
            <person name="Yanf M."/>
            <person name="Daum C."/>
            <person name="Ng V."/>
            <person name="Clum A."/>
            <person name="Steindorff A."/>
            <person name="Ohm R."/>
            <person name="Martin F."/>
            <person name="Silar P."/>
            <person name="Natvig D."/>
            <person name="Lalanne C."/>
            <person name="Gautier V."/>
            <person name="Ament-Velasquez S.L."/>
            <person name="Kruys A."/>
            <person name="Hutchinson M.I."/>
            <person name="Powell A.J."/>
            <person name="Barry K."/>
            <person name="Miller A.N."/>
            <person name="Grigoriev I.V."/>
            <person name="Debuchy R."/>
            <person name="Gladieux P."/>
            <person name="Thoren M.H."/>
            <person name="Johannesson H."/>
        </authorList>
    </citation>
    <scope>NUCLEOTIDE SEQUENCE</scope>
    <source>
        <strain evidence="10">PSN324</strain>
    </source>
</reference>
<reference evidence="10" key="1">
    <citation type="journal article" date="2023" name="Mol. Phylogenet. Evol.">
        <title>Genome-scale phylogeny and comparative genomics of the fungal order Sordariales.</title>
        <authorList>
            <person name="Hensen N."/>
            <person name="Bonometti L."/>
            <person name="Westerberg I."/>
            <person name="Brannstrom I.O."/>
            <person name="Guillou S."/>
            <person name="Cros-Aarteil S."/>
            <person name="Calhoun S."/>
            <person name="Haridas S."/>
            <person name="Kuo A."/>
            <person name="Mondo S."/>
            <person name="Pangilinan J."/>
            <person name="Riley R."/>
            <person name="LaButti K."/>
            <person name="Andreopoulos B."/>
            <person name="Lipzen A."/>
            <person name="Chen C."/>
            <person name="Yan M."/>
            <person name="Daum C."/>
            <person name="Ng V."/>
            <person name="Clum A."/>
            <person name="Steindorff A."/>
            <person name="Ohm R.A."/>
            <person name="Martin F."/>
            <person name="Silar P."/>
            <person name="Natvig D.O."/>
            <person name="Lalanne C."/>
            <person name="Gautier V."/>
            <person name="Ament-Velasquez S.L."/>
            <person name="Kruys A."/>
            <person name="Hutchinson M.I."/>
            <person name="Powell A.J."/>
            <person name="Barry K."/>
            <person name="Miller A.N."/>
            <person name="Grigoriev I.V."/>
            <person name="Debuchy R."/>
            <person name="Gladieux P."/>
            <person name="Hiltunen Thoren M."/>
            <person name="Johannesson H."/>
        </authorList>
    </citation>
    <scope>NUCLEOTIDE SEQUENCE</scope>
    <source>
        <strain evidence="10">PSN324</strain>
    </source>
</reference>
<protein>
    <submittedName>
        <fullName evidence="10">Cytochrome P450</fullName>
    </submittedName>
</protein>
<feature type="non-terminal residue" evidence="10">
    <location>
        <position position="1"/>
    </location>
</feature>
<evidence type="ECO:0000313" key="11">
    <source>
        <dbReference type="Proteomes" id="UP001321749"/>
    </source>
</evidence>
<dbReference type="EMBL" id="MU864929">
    <property type="protein sequence ID" value="KAK4466973.1"/>
    <property type="molecule type" value="Genomic_DNA"/>
</dbReference>
<comment type="cofactor">
    <cofactor evidence="1 8">
        <name>heme</name>
        <dbReference type="ChEBI" id="CHEBI:30413"/>
    </cofactor>
</comment>
<dbReference type="Proteomes" id="UP001321749">
    <property type="component" value="Unassembled WGS sequence"/>
</dbReference>
<evidence type="ECO:0000256" key="6">
    <source>
        <dbReference type="ARBA" id="ARBA00023004"/>
    </source>
</evidence>
<evidence type="ECO:0000256" key="4">
    <source>
        <dbReference type="ARBA" id="ARBA00022723"/>
    </source>
</evidence>
<dbReference type="GO" id="GO:0016020">
    <property type="term" value="C:membrane"/>
    <property type="evidence" value="ECO:0007669"/>
    <property type="project" value="UniProtKB-SubCell"/>
</dbReference>
<dbReference type="PANTHER" id="PTHR46206">
    <property type="entry name" value="CYTOCHROME P450"/>
    <property type="match status" value="1"/>
</dbReference>
<evidence type="ECO:0000313" key="10">
    <source>
        <dbReference type="EMBL" id="KAK4466973.1"/>
    </source>
</evidence>
<dbReference type="GO" id="GO:0016705">
    <property type="term" value="F:oxidoreductase activity, acting on paired donors, with incorporation or reduction of molecular oxygen"/>
    <property type="evidence" value="ECO:0007669"/>
    <property type="project" value="InterPro"/>
</dbReference>
<keyword evidence="4 8" id="KW-0479">Metal-binding</keyword>
<keyword evidence="8 9" id="KW-0349">Heme</keyword>
<comment type="caution">
    <text evidence="10">The sequence shown here is derived from an EMBL/GenBank/DDBJ whole genome shotgun (WGS) entry which is preliminary data.</text>
</comment>
<evidence type="ECO:0000256" key="1">
    <source>
        <dbReference type="ARBA" id="ARBA00001971"/>
    </source>
</evidence>
<dbReference type="InterPro" id="IPR001128">
    <property type="entry name" value="Cyt_P450"/>
</dbReference>
<dbReference type="SUPFAM" id="SSF48264">
    <property type="entry name" value="Cytochrome P450"/>
    <property type="match status" value="1"/>
</dbReference>
<keyword evidence="7 9" id="KW-0503">Monooxygenase</keyword>
<dbReference type="PRINTS" id="PR00465">
    <property type="entry name" value="EP450IV"/>
</dbReference>
<dbReference type="Gene3D" id="1.10.630.10">
    <property type="entry name" value="Cytochrome P450"/>
    <property type="match status" value="1"/>
</dbReference>
<keyword evidence="5 9" id="KW-0560">Oxidoreductase</keyword>
<evidence type="ECO:0000256" key="2">
    <source>
        <dbReference type="ARBA" id="ARBA00004167"/>
    </source>
</evidence>
<evidence type="ECO:0000256" key="7">
    <source>
        <dbReference type="ARBA" id="ARBA00023033"/>
    </source>
</evidence>
<keyword evidence="11" id="KW-1185">Reference proteome</keyword>
<evidence type="ECO:0000256" key="9">
    <source>
        <dbReference type="RuleBase" id="RU000461"/>
    </source>
</evidence>
<evidence type="ECO:0000256" key="8">
    <source>
        <dbReference type="PIRSR" id="PIRSR602403-1"/>
    </source>
</evidence>
<dbReference type="AlphaFoldDB" id="A0AAV9I314"/>
<dbReference type="Pfam" id="PF00067">
    <property type="entry name" value="p450"/>
    <property type="match status" value="1"/>
</dbReference>
<dbReference type="InterPro" id="IPR017972">
    <property type="entry name" value="Cyt_P450_CS"/>
</dbReference>
<sequence>AWTRLTTVPIHLANGQVIPKNTMVAYCNPRFDPSVDAFENPEEFDGLRFLKLAQSNGPQVRYKLDSLSTDSLGFGYGIHACPGRSFAVAELKLIVAHLIQNYDLKLKDGQDRPENIFMDFQIMPDPKAEVLLRARKF</sequence>
<dbReference type="GO" id="GO:0004497">
    <property type="term" value="F:monooxygenase activity"/>
    <property type="evidence" value="ECO:0007669"/>
    <property type="project" value="UniProtKB-KW"/>
</dbReference>
<dbReference type="InterPro" id="IPR036396">
    <property type="entry name" value="Cyt_P450_sf"/>
</dbReference>
<comment type="similarity">
    <text evidence="3 9">Belongs to the cytochrome P450 family.</text>
</comment>
<evidence type="ECO:0000256" key="3">
    <source>
        <dbReference type="ARBA" id="ARBA00010617"/>
    </source>
</evidence>
<organism evidence="10 11">
    <name type="scientific">Cladorrhinum samala</name>
    <dbReference type="NCBI Taxonomy" id="585594"/>
    <lineage>
        <taxon>Eukaryota</taxon>
        <taxon>Fungi</taxon>
        <taxon>Dikarya</taxon>
        <taxon>Ascomycota</taxon>
        <taxon>Pezizomycotina</taxon>
        <taxon>Sordariomycetes</taxon>
        <taxon>Sordariomycetidae</taxon>
        <taxon>Sordariales</taxon>
        <taxon>Podosporaceae</taxon>
        <taxon>Cladorrhinum</taxon>
    </lineage>
</organism>
<dbReference type="GO" id="GO:0020037">
    <property type="term" value="F:heme binding"/>
    <property type="evidence" value="ECO:0007669"/>
    <property type="project" value="InterPro"/>
</dbReference>